<reference evidence="3 4" key="1">
    <citation type="submission" date="2021-03" db="EMBL/GenBank/DDBJ databases">
        <authorList>
            <person name="Peeters C."/>
        </authorList>
    </citation>
    <scope>NUCLEOTIDE SEQUENCE [LARGE SCALE GENOMIC DNA]</scope>
    <source>
        <strain evidence="3 4">LMG 26411</strain>
    </source>
</reference>
<dbReference type="Gene3D" id="3.30.300.30">
    <property type="match status" value="1"/>
</dbReference>
<evidence type="ECO:0000313" key="3">
    <source>
        <dbReference type="EMBL" id="CAG2151895.1"/>
    </source>
</evidence>
<dbReference type="InterPro" id="IPR042099">
    <property type="entry name" value="ANL_N_sf"/>
</dbReference>
<dbReference type="InterPro" id="IPR045851">
    <property type="entry name" value="AMP-bd_C_sf"/>
</dbReference>
<dbReference type="InterPro" id="IPR025110">
    <property type="entry name" value="AMP-bd_C"/>
</dbReference>
<protein>
    <submittedName>
        <fullName evidence="3">Long-chain-fatty-acid--CoA ligase</fullName>
        <ecNumber evidence="3">6.2.1.3</ecNumber>
    </submittedName>
</protein>
<dbReference type="InterPro" id="IPR020845">
    <property type="entry name" value="AMP-binding_CS"/>
</dbReference>
<dbReference type="SUPFAM" id="SSF56801">
    <property type="entry name" value="Acetyl-CoA synthetase-like"/>
    <property type="match status" value="1"/>
</dbReference>
<dbReference type="EC" id="6.2.1.3" evidence="3"/>
<dbReference type="EMBL" id="CAJPVI010000025">
    <property type="protein sequence ID" value="CAG2151895.1"/>
    <property type="molecule type" value="Genomic_DNA"/>
</dbReference>
<dbReference type="Proteomes" id="UP000672657">
    <property type="component" value="Unassembled WGS sequence"/>
</dbReference>
<feature type="domain" description="AMP-binding enzyme C-terminal" evidence="2">
    <location>
        <begin position="487"/>
        <end position="563"/>
    </location>
</feature>
<evidence type="ECO:0000313" key="4">
    <source>
        <dbReference type="Proteomes" id="UP000672657"/>
    </source>
</evidence>
<keyword evidence="4" id="KW-1185">Reference proteome</keyword>
<sequence length="584" mass="63079">MTMTPYLPGAGDAVAYPSGTLSVDKSVTLGAVPYDFHMPETTLFENLEISARRFPGKTAIQFYGNAISYSSLLDEVERLAGYLQHVCGVGQGDRVVLFSQNSPQFIAAYFAILRADAVVVPANAMLLEDELRHIVTDSGAVAAFAASELLGQIAPLIGTTPLRQVIVHHYGDALTDSDLAGGGLAIPDWARQRAGESVLPSGTVQWLKAVAEAHQPAPHRSTPDDLCMLPYTSGTTGAPKACMHTHRTVMASVAGSQLWRRSHAESSFLAVAPMFHLLGLQNGINGPVYVGGTIVLLPRWDRRTAAELISRHRVTFWAAPPPMLVEFFAQPGIESFDLSSLSCVVGGGAAIPEGTARLMKERYGLTFVEGYGLTETASFIIANPLAAPRNGHLGVRTYGVDARVIDPATLEEVPVGEVGEIAVHGAQVMLGYWNKPEANAESFIVIDGKRFFRTGDLASVDADGYFVMRDRLKRMVNASGYKVWPAEVEAILHTHPAILESCVIAARDPHRGETVKAVIVLRPDAAAIDEDALLAWCRGNMATYKAPRIVQIVERLPRSATGKIAWRELQEQEMQGEPLPNLKA</sequence>
<dbReference type="GO" id="GO:0004467">
    <property type="term" value="F:long-chain fatty acid-CoA ligase activity"/>
    <property type="evidence" value="ECO:0007669"/>
    <property type="project" value="UniProtKB-EC"/>
</dbReference>
<organism evidence="3 4">
    <name type="scientific">Cupriavidus numazuensis</name>
    <dbReference type="NCBI Taxonomy" id="221992"/>
    <lineage>
        <taxon>Bacteria</taxon>
        <taxon>Pseudomonadati</taxon>
        <taxon>Pseudomonadota</taxon>
        <taxon>Betaproteobacteria</taxon>
        <taxon>Burkholderiales</taxon>
        <taxon>Burkholderiaceae</taxon>
        <taxon>Cupriavidus</taxon>
    </lineage>
</organism>
<dbReference type="NCBIfam" id="NF006181">
    <property type="entry name" value="PRK08314.1"/>
    <property type="match status" value="1"/>
</dbReference>
<dbReference type="Pfam" id="PF13193">
    <property type="entry name" value="AMP-binding_C"/>
    <property type="match status" value="1"/>
</dbReference>
<comment type="caution">
    <text evidence="3">The sequence shown here is derived from an EMBL/GenBank/DDBJ whole genome shotgun (WGS) entry which is preliminary data.</text>
</comment>
<dbReference type="PANTHER" id="PTHR43767">
    <property type="entry name" value="LONG-CHAIN-FATTY-ACID--COA LIGASE"/>
    <property type="match status" value="1"/>
</dbReference>
<proteinExistence type="predicted"/>
<evidence type="ECO:0000259" key="2">
    <source>
        <dbReference type="Pfam" id="PF13193"/>
    </source>
</evidence>
<dbReference type="Gene3D" id="3.40.50.12780">
    <property type="entry name" value="N-terminal domain of ligase-like"/>
    <property type="match status" value="1"/>
</dbReference>
<dbReference type="PROSITE" id="PS00455">
    <property type="entry name" value="AMP_BINDING"/>
    <property type="match status" value="1"/>
</dbReference>
<feature type="domain" description="AMP-dependent synthetase/ligase" evidence="1">
    <location>
        <begin position="48"/>
        <end position="433"/>
    </location>
</feature>
<dbReference type="PANTHER" id="PTHR43767:SF1">
    <property type="entry name" value="NONRIBOSOMAL PEPTIDE SYNTHASE PES1 (EUROFUNG)-RELATED"/>
    <property type="match status" value="1"/>
</dbReference>
<dbReference type="InterPro" id="IPR000873">
    <property type="entry name" value="AMP-dep_synth/lig_dom"/>
</dbReference>
<dbReference type="RefSeq" id="WP_211955055.1">
    <property type="nucleotide sequence ID" value="NZ_CAJPVI010000025.1"/>
</dbReference>
<evidence type="ECO:0000259" key="1">
    <source>
        <dbReference type="Pfam" id="PF00501"/>
    </source>
</evidence>
<gene>
    <name evidence="3" type="primary">lcfB_11</name>
    <name evidence="3" type="ORF">LMG26411_04055</name>
</gene>
<keyword evidence="3" id="KW-0436">Ligase</keyword>
<accession>A0ABN7Q6J2</accession>
<name>A0ABN7Q6J2_9BURK</name>
<dbReference type="InterPro" id="IPR050237">
    <property type="entry name" value="ATP-dep_AMP-bd_enzyme"/>
</dbReference>
<dbReference type="Pfam" id="PF00501">
    <property type="entry name" value="AMP-binding"/>
    <property type="match status" value="1"/>
</dbReference>